<comment type="subcellular location">
    <subcellularLocation>
        <location evidence="5">Secreted</location>
    </subcellularLocation>
    <subcellularLocation>
        <location evidence="5">Bacterial flagellum</location>
    </subcellularLocation>
</comment>
<dbReference type="Pfam" id="PF07196">
    <property type="entry name" value="Flagellin_IN"/>
    <property type="match status" value="1"/>
</dbReference>
<accession>A0A3N5XYH6</accession>
<dbReference type="EMBL" id="RPOK01000006">
    <property type="protein sequence ID" value="RPJ64966.1"/>
    <property type="molecule type" value="Genomic_DNA"/>
</dbReference>
<sequence>MSIQSLGVGSGLALDDLVKQLLEAERKPKTDRLDAREEKNEAELSGLGQLKSKLSDFKDAVDELRRDTDISGREPVITDPDADTSIITAEAANSALTGDYEIAVSQLASGSRIITNDGDFASSSDSVLSAGSGSGSLTFKIGNTGDTFSINVAEGTTLAQLREQINNDENNFGVKANIIETGTAAGAKLVFTSEITGTNNDLTIVNDNDLADLERLATTNSLEAATYLVAAENAKNAIATIDGLTVQSATNEFENTIQNVSFTAERESPFDTDGTTRRTSTLSIGFDREGLDGKIRDFVDNFNNLISEIKTLTKYGESDLEEDGALAGDALARGIQNTLTGLVGENVSASKLGGLFQLGIELDEDGKLEIGSVDFGLGSGEDRLKEAMDDNFDEIAKLFTDSEEGIAVRLYETLKLYTDSGGLLQSRERNAKDERDRILDDRAALELRLLSTEQILRDKYLNLDLTVARLNQTGSALLAALG</sequence>
<dbReference type="GO" id="GO:0007155">
    <property type="term" value="P:cell adhesion"/>
    <property type="evidence" value="ECO:0007669"/>
    <property type="project" value="InterPro"/>
</dbReference>
<comment type="function">
    <text evidence="5">Required for morphogenesis and for the elongation of the flagellar filament by facilitating polymerization of the flagellin monomers at the tip of growing filament. Forms a capping structure, which prevents flagellin subunits (transported through the central channel of the flagellum) from leaking out without polymerization at the distal end.</text>
</comment>
<comment type="subunit">
    <text evidence="2 5">Homopentamer.</text>
</comment>
<evidence type="ECO:0000259" key="6">
    <source>
        <dbReference type="Pfam" id="PF02465"/>
    </source>
</evidence>
<evidence type="ECO:0000256" key="4">
    <source>
        <dbReference type="ARBA" id="ARBA00023143"/>
    </source>
</evidence>
<protein>
    <recommendedName>
        <fullName evidence="5">Flagellar hook-associated protein 2</fullName>
        <shortName evidence="5">HAP2</shortName>
    </recommendedName>
    <alternativeName>
        <fullName evidence="5">Flagellar cap protein</fullName>
    </alternativeName>
</protein>
<keyword evidence="3" id="KW-0175">Coiled coil</keyword>
<comment type="similarity">
    <text evidence="1 5">Belongs to the FliD family.</text>
</comment>
<evidence type="ECO:0000313" key="8">
    <source>
        <dbReference type="EMBL" id="RPJ64966.1"/>
    </source>
</evidence>
<dbReference type="GO" id="GO:0005576">
    <property type="term" value="C:extracellular region"/>
    <property type="evidence" value="ECO:0007669"/>
    <property type="project" value="UniProtKB-SubCell"/>
</dbReference>
<keyword evidence="8" id="KW-0282">Flagellum</keyword>
<reference evidence="8 9" key="1">
    <citation type="submission" date="2018-11" db="EMBL/GenBank/DDBJ databases">
        <authorList>
            <person name="Ye M.-Q."/>
            <person name="Du Z.-J."/>
        </authorList>
    </citation>
    <scope>NUCLEOTIDE SEQUENCE [LARGE SCALE GENOMIC DNA]</scope>
    <source>
        <strain evidence="8 9">U0105</strain>
    </source>
</reference>
<keyword evidence="9" id="KW-1185">Reference proteome</keyword>
<dbReference type="PANTHER" id="PTHR30288">
    <property type="entry name" value="FLAGELLAR CAP/ASSEMBLY PROTEIN FLID"/>
    <property type="match status" value="1"/>
</dbReference>
<evidence type="ECO:0000313" key="9">
    <source>
        <dbReference type="Proteomes" id="UP000275281"/>
    </source>
</evidence>
<dbReference type="InterPro" id="IPR010810">
    <property type="entry name" value="Flagellin_hook_IN_motif"/>
</dbReference>
<organism evidence="8 9">
    <name type="scientific">Alteromonas sediminis</name>
    <dbReference type="NCBI Taxonomy" id="2259342"/>
    <lineage>
        <taxon>Bacteria</taxon>
        <taxon>Pseudomonadati</taxon>
        <taxon>Pseudomonadota</taxon>
        <taxon>Gammaproteobacteria</taxon>
        <taxon>Alteromonadales</taxon>
        <taxon>Alteromonadaceae</taxon>
        <taxon>Alteromonas/Salinimonas group</taxon>
        <taxon>Alteromonas</taxon>
    </lineage>
</organism>
<keyword evidence="4 5" id="KW-0975">Bacterial flagellum</keyword>
<dbReference type="Pfam" id="PF02465">
    <property type="entry name" value="FliD_N"/>
    <property type="match status" value="1"/>
</dbReference>
<proteinExistence type="inferred from homology"/>
<evidence type="ECO:0000259" key="7">
    <source>
        <dbReference type="Pfam" id="PF07195"/>
    </source>
</evidence>
<comment type="caution">
    <text evidence="8">The sequence shown here is derived from an EMBL/GenBank/DDBJ whole genome shotgun (WGS) entry which is preliminary data.</text>
</comment>
<dbReference type="OrthoDB" id="9810816at2"/>
<dbReference type="RefSeq" id="WP_124029095.1">
    <property type="nucleotide sequence ID" value="NZ_JBHRSN010000013.1"/>
</dbReference>
<feature type="domain" description="Flagellar hook-associated protein 2 C-terminal" evidence="7">
    <location>
        <begin position="234"/>
        <end position="472"/>
    </location>
</feature>
<dbReference type="InterPro" id="IPR003481">
    <property type="entry name" value="FliD_N"/>
</dbReference>
<name>A0A3N5XYH6_9ALTE</name>
<keyword evidence="8" id="KW-0969">Cilium</keyword>
<evidence type="ECO:0000256" key="1">
    <source>
        <dbReference type="ARBA" id="ARBA00009764"/>
    </source>
</evidence>
<feature type="domain" description="Flagellar hook-associated protein 2 N-terminal" evidence="6">
    <location>
        <begin position="10"/>
        <end position="110"/>
    </location>
</feature>
<evidence type="ECO:0000256" key="3">
    <source>
        <dbReference type="ARBA" id="ARBA00023054"/>
    </source>
</evidence>
<evidence type="ECO:0000256" key="2">
    <source>
        <dbReference type="ARBA" id="ARBA00011255"/>
    </source>
</evidence>
<dbReference type="Pfam" id="PF07195">
    <property type="entry name" value="FliD_C"/>
    <property type="match status" value="1"/>
</dbReference>
<evidence type="ECO:0000256" key="5">
    <source>
        <dbReference type="RuleBase" id="RU362066"/>
    </source>
</evidence>
<gene>
    <name evidence="8" type="ORF">DRW07_16740</name>
</gene>
<dbReference type="PANTHER" id="PTHR30288:SF0">
    <property type="entry name" value="FLAGELLAR HOOK-ASSOCIATED PROTEIN 2"/>
    <property type="match status" value="1"/>
</dbReference>
<dbReference type="GO" id="GO:0071973">
    <property type="term" value="P:bacterial-type flagellum-dependent cell motility"/>
    <property type="evidence" value="ECO:0007669"/>
    <property type="project" value="TreeGrafter"/>
</dbReference>
<dbReference type="Proteomes" id="UP000275281">
    <property type="component" value="Unassembled WGS sequence"/>
</dbReference>
<dbReference type="GO" id="GO:0009421">
    <property type="term" value="C:bacterial-type flagellum filament cap"/>
    <property type="evidence" value="ECO:0007669"/>
    <property type="project" value="InterPro"/>
</dbReference>
<keyword evidence="5" id="KW-0964">Secreted</keyword>
<dbReference type="GO" id="GO:0009424">
    <property type="term" value="C:bacterial-type flagellum hook"/>
    <property type="evidence" value="ECO:0007669"/>
    <property type="project" value="UniProtKB-UniRule"/>
</dbReference>
<dbReference type="InterPro" id="IPR040026">
    <property type="entry name" value="FliD"/>
</dbReference>
<keyword evidence="8" id="KW-0966">Cell projection</keyword>
<dbReference type="InterPro" id="IPR010809">
    <property type="entry name" value="FliD_C"/>
</dbReference>
<dbReference type="AlphaFoldDB" id="A0A3N5XYH6"/>